<name>A0A2G9Z9D3_9BACT</name>
<organism evidence="8 9">
    <name type="scientific">Candidatus Kuenenbacteria bacterium CG23_combo_of_CG06-09_8_20_14_all_39_39</name>
    <dbReference type="NCBI Taxonomy" id="1974623"/>
    <lineage>
        <taxon>Bacteria</taxon>
        <taxon>Candidatus Kueneniibacteriota</taxon>
    </lineage>
</organism>
<dbReference type="GO" id="GO:0003735">
    <property type="term" value="F:structural constituent of ribosome"/>
    <property type="evidence" value="ECO:0007669"/>
    <property type="project" value="InterPro"/>
</dbReference>
<evidence type="ECO:0000313" key="9">
    <source>
        <dbReference type="Proteomes" id="UP000231235"/>
    </source>
</evidence>
<dbReference type="EMBL" id="PCRX01000032">
    <property type="protein sequence ID" value="PIP28968.1"/>
    <property type="molecule type" value="Genomic_DNA"/>
</dbReference>
<evidence type="ECO:0000256" key="1">
    <source>
        <dbReference type="ARBA" id="ARBA00022980"/>
    </source>
</evidence>
<proteinExistence type="inferred from homology"/>
<dbReference type="InterPro" id="IPR009068">
    <property type="entry name" value="uS15_NS1_RNA-bd_sf"/>
</dbReference>
<evidence type="ECO:0000256" key="3">
    <source>
        <dbReference type="ARBA" id="ARBA00064542"/>
    </source>
</evidence>
<accession>A0A2G9Z9D3</accession>
<keyword evidence="7" id="KW-0175">Coiled coil</keyword>
<sequence>MLDPKKKAGIIKKFKTHNDDTGSPQVQVAILTEEIKELSEHLKSHKKDFSSRRGLFRKVNQRRKLLQYLAKTEEKEYEKLVEKLKLKKKIEIPGLTDKKEEAVEKELIDEEINVEEKKSTDKPSDK</sequence>
<comment type="caution">
    <text evidence="8">The sequence shown here is derived from an EMBL/GenBank/DDBJ whole genome shotgun (WGS) entry which is preliminary data.</text>
</comment>
<evidence type="ECO:0000313" key="8">
    <source>
        <dbReference type="EMBL" id="PIP28968.1"/>
    </source>
</evidence>
<dbReference type="PROSITE" id="PS00362">
    <property type="entry name" value="RIBOSOMAL_S15"/>
    <property type="match status" value="1"/>
</dbReference>
<dbReference type="GO" id="GO:0006412">
    <property type="term" value="P:translation"/>
    <property type="evidence" value="ECO:0007669"/>
    <property type="project" value="UniProtKB-UniRule"/>
</dbReference>
<evidence type="ECO:0000256" key="2">
    <source>
        <dbReference type="ARBA" id="ARBA00023274"/>
    </source>
</evidence>
<dbReference type="Proteomes" id="UP000231235">
    <property type="component" value="Unassembled WGS sequence"/>
</dbReference>
<comment type="function">
    <text evidence="4">Forms an intersubunit bridge (bridge B4) with the 23S rRNA of the 50S subunit in the ribosome.</text>
</comment>
<dbReference type="SMART" id="SM01387">
    <property type="entry name" value="Ribosomal_S15"/>
    <property type="match status" value="1"/>
</dbReference>
<dbReference type="InterPro" id="IPR000589">
    <property type="entry name" value="Ribosomal_uS15"/>
</dbReference>
<keyword evidence="2 4" id="KW-0687">Ribonucleoprotein</keyword>
<dbReference type="CDD" id="cd00353">
    <property type="entry name" value="Ribosomal_S15p_S13e"/>
    <property type="match status" value="1"/>
</dbReference>
<dbReference type="InterPro" id="IPR005290">
    <property type="entry name" value="Ribosomal_uS15_bac-type"/>
</dbReference>
<comment type="similarity">
    <text evidence="4 5">Belongs to the universal ribosomal protein uS15 family.</text>
</comment>
<dbReference type="PANTHER" id="PTHR23321:SF26">
    <property type="entry name" value="SMALL RIBOSOMAL SUBUNIT PROTEIN US15M"/>
    <property type="match status" value="1"/>
</dbReference>
<dbReference type="GO" id="GO:0019843">
    <property type="term" value="F:rRNA binding"/>
    <property type="evidence" value="ECO:0007669"/>
    <property type="project" value="UniProtKB-UniRule"/>
</dbReference>
<dbReference type="GO" id="GO:0022627">
    <property type="term" value="C:cytosolic small ribosomal subunit"/>
    <property type="evidence" value="ECO:0007669"/>
    <property type="project" value="TreeGrafter"/>
</dbReference>
<dbReference type="SUPFAM" id="SSF47060">
    <property type="entry name" value="S15/NS1 RNA-binding domain"/>
    <property type="match status" value="1"/>
</dbReference>
<feature type="coiled-coil region" evidence="7">
    <location>
        <begin position="28"/>
        <end position="90"/>
    </location>
</feature>
<keyword evidence="4 6" id="KW-0694">RNA-binding</keyword>
<evidence type="ECO:0000256" key="5">
    <source>
        <dbReference type="RuleBase" id="RU003919"/>
    </source>
</evidence>
<comment type="function">
    <text evidence="4 6">One of the primary rRNA binding proteins, it binds directly to 16S rRNA where it helps nucleate assembly of the platform of the 30S subunit by binding and bridging several RNA helices of the 16S rRNA.</text>
</comment>
<dbReference type="NCBIfam" id="TIGR00952">
    <property type="entry name" value="S15_bact"/>
    <property type="match status" value="1"/>
</dbReference>
<evidence type="ECO:0000256" key="6">
    <source>
        <dbReference type="RuleBase" id="RU004524"/>
    </source>
</evidence>
<evidence type="ECO:0000256" key="4">
    <source>
        <dbReference type="HAMAP-Rule" id="MF_01343"/>
    </source>
</evidence>
<evidence type="ECO:0000256" key="7">
    <source>
        <dbReference type="SAM" id="Coils"/>
    </source>
</evidence>
<protein>
    <recommendedName>
        <fullName evidence="4">Small ribosomal subunit protein uS15</fullName>
    </recommendedName>
</protein>
<dbReference type="AlphaFoldDB" id="A0A2G9Z9D3"/>
<comment type="subunit">
    <text evidence="3 4">Part of the 30S ribosomal subunit. Forms a bridge to the 50S subunit in the 70S ribosome, contacting the 23S rRNA.</text>
</comment>
<dbReference type="Gene3D" id="6.10.250.3130">
    <property type="match status" value="1"/>
</dbReference>
<dbReference type="Gene3D" id="1.10.287.10">
    <property type="entry name" value="S15/NS1, RNA-binding"/>
    <property type="match status" value="1"/>
</dbReference>
<dbReference type="FunFam" id="1.10.287.10:FF:000002">
    <property type="entry name" value="30S ribosomal protein S15"/>
    <property type="match status" value="1"/>
</dbReference>
<dbReference type="PANTHER" id="PTHR23321">
    <property type="entry name" value="RIBOSOMAL PROTEIN S15, BACTERIAL AND ORGANELLAR"/>
    <property type="match status" value="1"/>
</dbReference>
<gene>
    <name evidence="4" type="primary">rpsO</name>
    <name evidence="8" type="ORF">COX28_01710</name>
</gene>
<reference evidence="8 9" key="1">
    <citation type="submission" date="2017-09" db="EMBL/GenBank/DDBJ databases">
        <title>Depth-based differentiation of microbial function through sediment-hosted aquifers and enrichment of novel symbionts in the deep terrestrial subsurface.</title>
        <authorList>
            <person name="Probst A.J."/>
            <person name="Ladd B."/>
            <person name="Jarett J.K."/>
            <person name="Geller-Mcgrath D.E."/>
            <person name="Sieber C.M."/>
            <person name="Emerson J.B."/>
            <person name="Anantharaman K."/>
            <person name="Thomas B.C."/>
            <person name="Malmstrom R."/>
            <person name="Stieglmeier M."/>
            <person name="Klingl A."/>
            <person name="Woyke T."/>
            <person name="Ryan C.M."/>
            <person name="Banfield J.F."/>
        </authorList>
    </citation>
    <scope>NUCLEOTIDE SEQUENCE [LARGE SCALE GENOMIC DNA]</scope>
    <source>
        <strain evidence="8">CG23_combo_of_CG06-09_8_20_14_all_39_39</strain>
    </source>
</reference>
<dbReference type="HAMAP" id="MF_01343_B">
    <property type="entry name" value="Ribosomal_uS15_B"/>
    <property type="match status" value="1"/>
</dbReference>
<dbReference type="Pfam" id="PF00312">
    <property type="entry name" value="Ribosomal_S15"/>
    <property type="match status" value="1"/>
</dbReference>
<keyword evidence="1 4" id="KW-0689">Ribosomal protein</keyword>
<keyword evidence="4 6" id="KW-0699">rRNA-binding</keyword>